<evidence type="ECO:0000313" key="2">
    <source>
        <dbReference type="Proteomes" id="UP001418637"/>
    </source>
</evidence>
<proteinExistence type="predicted"/>
<protein>
    <submittedName>
        <fullName evidence="1">Uncharacterized protein</fullName>
    </submittedName>
</protein>
<gene>
    <name evidence="1" type="ORF">WJT86_12225</name>
</gene>
<dbReference type="Proteomes" id="UP001418637">
    <property type="component" value="Unassembled WGS sequence"/>
</dbReference>
<dbReference type="RefSeq" id="WP_346337870.1">
    <property type="nucleotide sequence ID" value="NZ_JBBYXI010000015.1"/>
</dbReference>
<organism evidence="1 2">
    <name type="scientific">Hohaiivirga grylli</name>
    <dbReference type="NCBI Taxonomy" id="3133970"/>
    <lineage>
        <taxon>Bacteria</taxon>
        <taxon>Pseudomonadati</taxon>
        <taxon>Pseudomonadota</taxon>
        <taxon>Alphaproteobacteria</taxon>
        <taxon>Hyphomicrobiales</taxon>
        <taxon>Methylobacteriaceae</taxon>
        <taxon>Hohaiivirga</taxon>
    </lineage>
</organism>
<comment type="caution">
    <text evidence="1">The sequence shown here is derived from an EMBL/GenBank/DDBJ whole genome shotgun (WGS) entry which is preliminary data.</text>
</comment>
<keyword evidence="2" id="KW-1185">Reference proteome</keyword>
<sequence>MNSKLSVLIALKIINQSDEDNALYLSFEGGYRLCIESKYFLLKDNFYFKGNIIGNNFVRIIELKDKTEFLLQNDIKLIIDMSDCGYNTPEAVILGYPDGSIIVWN</sequence>
<dbReference type="EMBL" id="JBBYXI010000015">
    <property type="protein sequence ID" value="MEN3931812.1"/>
    <property type="molecule type" value="Genomic_DNA"/>
</dbReference>
<reference evidence="1 2" key="1">
    <citation type="submission" date="2024-04" db="EMBL/GenBank/DDBJ databases">
        <title>A novel species isolated from cricket.</title>
        <authorList>
            <person name="Wang H.-C."/>
        </authorList>
    </citation>
    <scope>NUCLEOTIDE SEQUENCE [LARGE SCALE GENOMIC DNA]</scope>
    <source>
        <strain evidence="1 2">WL0021</strain>
    </source>
</reference>
<name>A0ABV0BLF2_9HYPH</name>
<evidence type="ECO:0000313" key="1">
    <source>
        <dbReference type="EMBL" id="MEN3931812.1"/>
    </source>
</evidence>
<accession>A0ABV0BLF2</accession>